<dbReference type="EMBL" id="FOHO01000029">
    <property type="protein sequence ID" value="SEU10107.1"/>
    <property type="molecule type" value="Genomic_DNA"/>
</dbReference>
<evidence type="ECO:0000313" key="9">
    <source>
        <dbReference type="Proteomes" id="UP000199180"/>
    </source>
</evidence>
<dbReference type="GO" id="GO:0008742">
    <property type="term" value="F:L-ribulose-phosphate 4-epimerase activity"/>
    <property type="evidence" value="ECO:0007669"/>
    <property type="project" value="UniProtKB-EC"/>
</dbReference>
<dbReference type="AlphaFoldDB" id="A0A1I0JKC1"/>
<organism evidence="8 9">
    <name type="scientific">Paracoccus homiensis</name>
    <dbReference type="NCBI Taxonomy" id="364199"/>
    <lineage>
        <taxon>Bacteria</taxon>
        <taxon>Pseudomonadati</taxon>
        <taxon>Pseudomonadota</taxon>
        <taxon>Alphaproteobacteria</taxon>
        <taxon>Rhodobacterales</taxon>
        <taxon>Paracoccaceae</taxon>
        <taxon>Paracoccus</taxon>
    </lineage>
</organism>
<comment type="catalytic activity">
    <reaction evidence="1">
        <text>L-ribulose 5-phosphate = D-xylulose 5-phosphate</text>
        <dbReference type="Rhea" id="RHEA:22368"/>
        <dbReference type="ChEBI" id="CHEBI:57737"/>
        <dbReference type="ChEBI" id="CHEBI:58226"/>
        <dbReference type="EC" id="5.1.3.4"/>
    </reaction>
</comment>
<dbReference type="GO" id="GO:0019323">
    <property type="term" value="P:pentose catabolic process"/>
    <property type="evidence" value="ECO:0007669"/>
    <property type="project" value="TreeGrafter"/>
</dbReference>
<evidence type="ECO:0000256" key="1">
    <source>
        <dbReference type="ARBA" id="ARBA00001726"/>
    </source>
</evidence>
<dbReference type="GO" id="GO:0046872">
    <property type="term" value="F:metal ion binding"/>
    <property type="evidence" value="ECO:0007669"/>
    <property type="project" value="UniProtKB-KW"/>
</dbReference>
<keyword evidence="9" id="KW-1185">Reference proteome</keyword>
<dbReference type="GO" id="GO:0005829">
    <property type="term" value="C:cytosol"/>
    <property type="evidence" value="ECO:0007669"/>
    <property type="project" value="TreeGrafter"/>
</dbReference>
<comment type="similarity">
    <text evidence="3">Belongs to the aldolase class II family. AraD/FucA subfamily.</text>
</comment>
<dbReference type="InterPro" id="IPR001303">
    <property type="entry name" value="Aldolase_II/adducin_N"/>
</dbReference>
<dbReference type="STRING" id="364199.SAMN04489858_1299"/>
<evidence type="ECO:0000313" key="8">
    <source>
        <dbReference type="EMBL" id="SEU10107.1"/>
    </source>
</evidence>
<keyword evidence="6" id="KW-0862">Zinc</keyword>
<feature type="domain" description="Class II aldolase/adducin N-terminal" evidence="7">
    <location>
        <begin position="7"/>
        <end position="184"/>
    </location>
</feature>
<dbReference type="PANTHER" id="PTHR22789:SF8">
    <property type="entry name" value="L-RIBULOSE-5-PHOSPHATE 4-EPIMERASE SGBE"/>
    <property type="match status" value="1"/>
</dbReference>
<dbReference type="SMART" id="SM01007">
    <property type="entry name" value="Aldolase_II"/>
    <property type="match status" value="1"/>
</dbReference>
<dbReference type="GO" id="GO:0016832">
    <property type="term" value="F:aldehyde-lyase activity"/>
    <property type="evidence" value="ECO:0007669"/>
    <property type="project" value="TreeGrafter"/>
</dbReference>
<dbReference type="EC" id="5.1.3.4" evidence="4"/>
<protein>
    <recommendedName>
        <fullName evidence="4">L-ribulose-5-phosphate 4-epimerase</fullName>
        <ecNumber evidence="4">5.1.3.4</ecNumber>
    </recommendedName>
</protein>
<evidence type="ECO:0000256" key="5">
    <source>
        <dbReference type="ARBA" id="ARBA00022723"/>
    </source>
</evidence>
<name>A0A1I0JKC1_9RHOB</name>
<dbReference type="OrthoDB" id="5291399at2"/>
<proteinExistence type="inferred from homology"/>
<evidence type="ECO:0000256" key="2">
    <source>
        <dbReference type="ARBA" id="ARBA00001947"/>
    </source>
</evidence>
<reference evidence="8 9" key="1">
    <citation type="submission" date="2016-10" db="EMBL/GenBank/DDBJ databases">
        <authorList>
            <person name="de Groot N.N."/>
        </authorList>
    </citation>
    <scope>NUCLEOTIDE SEQUENCE [LARGE SCALE GENOMIC DNA]</scope>
    <source>
        <strain evidence="8 9">DSM 17862</strain>
    </source>
</reference>
<evidence type="ECO:0000256" key="4">
    <source>
        <dbReference type="ARBA" id="ARBA00013186"/>
    </source>
</evidence>
<comment type="cofactor">
    <cofactor evidence="2">
        <name>Zn(2+)</name>
        <dbReference type="ChEBI" id="CHEBI:29105"/>
    </cofactor>
</comment>
<dbReference type="InterPro" id="IPR036409">
    <property type="entry name" value="Aldolase_II/adducin_N_sf"/>
</dbReference>
<evidence type="ECO:0000256" key="6">
    <source>
        <dbReference type="ARBA" id="ARBA00022833"/>
    </source>
</evidence>
<dbReference type="Pfam" id="PF00596">
    <property type="entry name" value="Aldolase_II"/>
    <property type="match status" value="1"/>
</dbReference>
<accession>A0A1I0JKC1</accession>
<dbReference type="SUPFAM" id="SSF53639">
    <property type="entry name" value="AraD/HMP-PK domain-like"/>
    <property type="match status" value="1"/>
</dbReference>
<evidence type="ECO:0000256" key="3">
    <source>
        <dbReference type="ARBA" id="ARBA00010037"/>
    </source>
</evidence>
<gene>
    <name evidence="8" type="ORF">SAMN04489858_1299</name>
</gene>
<sequence length="221" mass="23918">MLEALKQEVCEQNHQLPLNGLVVGSGGNVSGRDPETGFVVIKPSGVKFKNLTPETMVVVDMDGNVIEGEMKPSVDTGLHLYIYKARPDIFGITHTHSPYATSFAARGERIPAVLTPITHMLGRDVPCSRYATPGEVDTGQAVVEAADGGYAALVKAHGVFTMGRSATEATSFAMYLEEAAMTTHLAMTRGPVEELPQQEIDRCYNWFQQNYGQSGKKKVSA</sequence>
<evidence type="ECO:0000259" key="7">
    <source>
        <dbReference type="SMART" id="SM01007"/>
    </source>
</evidence>
<dbReference type="Proteomes" id="UP000199180">
    <property type="component" value="Unassembled WGS sequence"/>
</dbReference>
<dbReference type="Gene3D" id="3.40.225.10">
    <property type="entry name" value="Class II aldolase/adducin N-terminal domain"/>
    <property type="match status" value="1"/>
</dbReference>
<dbReference type="RefSeq" id="WP_090738241.1">
    <property type="nucleotide sequence ID" value="NZ_FOHO01000029.1"/>
</dbReference>
<keyword evidence="5" id="KW-0479">Metal-binding</keyword>
<dbReference type="PANTHER" id="PTHR22789">
    <property type="entry name" value="FUCULOSE PHOSPHATE ALDOLASE"/>
    <property type="match status" value="1"/>
</dbReference>
<dbReference type="InterPro" id="IPR050197">
    <property type="entry name" value="Aldolase_class_II_sugar_metab"/>
</dbReference>